<evidence type="ECO:0000256" key="1">
    <source>
        <dbReference type="SAM" id="MobiDB-lite"/>
    </source>
</evidence>
<feature type="compositionally biased region" description="Low complexity" evidence="1">
    <location>
        <begin position="109"/>
        <end position="127"/>
    </location>
</feature>
<gene>
    <name evidence="2" type="ORF">PHACADRAFT_248276</name>
</gene>
<dbReference type="GeneID" id="18914308"/>
<dbReference type="InParanoid" id="K5XES6"/>
<feature type="compositionally biased region" description="Polar residues" evidence="1">
    <location>
        <begin position="128"/>
        <end position="140"/>
    </location>
</feature>
<protein>
    <submittedName>
        <fullName evidence="2">Uncharacterized protein</fullName>
    </submittedName>
</protein>
<feature type="compositionally biased region" description="Polar residues" evidence="1">
    <location>
        <begin position="63"/>
        <end position="88"/>
    </location>
</feature>
<dbReference type="EMBL" id="JH930468">
    <property type="protein sequence ID" value="EKM61587.1"/>
    <property type="molecule type" value="Genomic_DNA"/>
</dbReference>
<dbReference type="OrthoDB" id="2750410at2759"/>
<evidence type="ECO:0000313" key="3">
    <source>
        <dbReference type="Proteomes" id="UP000008370"/>
    </source>
</evidence>
<name>K5XES6_PHACS</name>
<feature type="region of interest" description="Disordered" evidence="1">
    <location>
        <begin position="23"/>
        <end position="147"/>
    </location>
</feature>
<dbReference type="RefSeq" id="XP_007390994.1">
    <property type="nucleotide sequence ID" value="XM_007390932.1"/>
</dbReference>
<dbReference type="AlphaFoldDB" id="K5XES6"/>
<keyword evidence="3" id="KW-1185">Reference proteome</keyword>
<dbReference type="HOGENOM" id="CLU_1195244_0_0_1"/>
<dbReference type="KEGG" id="pco:PHACADRAFT_248276"/>
<reference evidence="2 3" key="1">
    <citation type="journal article" date="2012" name="BMC Genomics">
        <title>Comparative genomics of the white-rot fungi, Phanerochaete carnosa and P. chrysosporium, to elucidate the genetic basis of the distinct wood types they colonize.</title>
        <authorList>
            <person name="Suzuki H."/>
            <person name="MacDonald J."/>
            <person name="Syed K."/>
            <person name="Salamov A."/>
            <person name="Hori C."/>
            <person name="Aerts A."/>
            <person name="Henrissat B."/>
            <person name="Wiebenga A."/>
            <person name="vanKuyk P.A."/>
            <person name="Barry K."/>
            <person name="Lindquist E."/>
            <person name="LaButti K."/>
            <person name="Lapidus A."/>
            <person name="Lucas S."/>
            <person name="Coutinho P."/>
            <person name="Gong Y."/>
            <person name="Samejima M."/>
            <person name="Mahadevan R."/>
            <person name="Abou-Zaid M."/>
            <person name="de Vries R.P."/>
            <person name="Igarashi K."/>
            <person name="Yadav J.S."/>
            <person name="Grigoriev I.V."/>
            <person name="Master E.R."/>
        </authorList>
    </citation>
    <scope>NUCLEOTIDE SEQUENCE [LARGE SCALE GENOMIC DNA]</scope>
    <source>
        <strain evidence="2 3">HHB-10118-sp</strain>
    </source>
</reference>
<organism evidence="2 3">
    <name type="scientific">Phanerochaete carnosa (strain HHB-10118-sp)</name>
    <name type="common">White-rot fungus</name>
    <name type="synonym">Peniophora carnosa</name>
    <dbReference type="NCBI Taxonomy" id="650164"/>
    <lineage>
        <taxon>Eukaryota</taxon>
        <taxon>Fungi</taxon>
        <taxon>Dikarya</taxon>
        <taxon>Basidiomycota</taxon>
        <taxon>Agaricomycotina</taxon>
        <taxon>Agaricomycetes</taxon>
        <taxon>Polyporales</taxon>
        <taxon>Phanerochaetaceae</taxon>
        <taxon>Phanerochaete</taxon>
    </lineage>
</organism>
<sequence length="232" mass="25356">MGPDWERGLLQPSFAMVKQEQLNTNNDSFPPGRDTITPERWSTVTEEEEKKPVFDHSIGMPRSGTTTSSLNTPRPPSTAQWASLQPSYGSIPGNAYVEDSSGHDSVQRSGSTPAGSAAATSSSSSTSYLPSKSYQHSASTAAHRHVPEPSLPPALKAFFATLRVPSEHLAPIFIRQRMTTDDALDLLCEAPPRELEGIKTEILEEGRLAGWLAVQKGLEERARSRAMRWVEV</sequence>
<dbReference type="Proteomes" id="UP000008370">
    <property type="component" value="Unassembled WGS sequence"/>
</dbReference>
<accession>K5XES6</accession>
<evidence type="ECO:0000313" key="2">
    <source>
        <dbReference type="EMBL" id="EKM61587.1"/>
    </source>
</evidence>
<proteinExistence type="predicted"/>